<keyword evidence="2" id="KW-1185">Reference proteome</keyword>
<evidence type="ECO:0000313" key="2">
    <source>
        <dbReference type="Proteomes" id="UP000235145"/>
    </source>
</evidence>
<accession>A0A9R1XEC6</accession>
<proteinExistence type="predicted"/>
<comment type="caution">
    <text evidence="1">The sequence shown here is derived from an EMBL/GenBank/DDBJ whole genome shotgun (WGS) entry which is preliminary data.</text>
</comment>
<protein>
    <submittedName>
        <fullName evidence="1">Uncharacterized protein</fullName>
    </submittedName>
</protein>
<evidence type="ECO:0000313" key="1">
    <source>
        <dbReference type="EMBL" id="KAJ0209424.1"/>
    </source>
</evidence>
<reference evidence="1 2" key="1">
    <citation type="journal article" date="2017" name="Nat. Commun.">
        <title>Genome assembly with in vitro proximity ligation data and whole-genome triplication in lettuce.</title>
        <authorList>
            <person name="Reyes-Chin-Wo S."/>
            <person name="Wang Z."/>
            <person name="Yang X."/>
            <person name="Kozik A."/>
            <person name="Arikit S."/>
            <person name="Song C."/>
            <person name="Xia L."/>
            <person name="Froenicke L."/>
            <person name="Lavelle D.O."/>
            <person name="Truco M.J."/>
            <person name="Xia R."/>
            <person name="Zhu S."/>
            <person name="Xu C."/>
            <person name="Xu H."/>
            <person name="Xu X."/>
            <person name="Cox K."/>
            <person name="Korf I."/>
            <person name="Meyers B.C."/>
            <person name="Michelmore R.W."/>
        </authorList>
    </citation>
    <scope>NUCLEOTIDE SEQUENCE [LARGE SCALE GENOMIC DNA]</scope>
    <source>
        <strain evidence="2">cv. Salinas</strain>
        <tissue evidence="1">Seedlings</tissue>
    </source>
</reference>
<gene>
    <name evidence="1" type="ORF">LSAT_V11C400183170</name>
</gene>
<dbReference type="AlphaFoldDB" id="A0A9R1XEC6"/>
<sequence length="228" mass="26234">MVNGRCKKFHVYSFYGVLLHNFQPQEIEFPTAGLESMPGFFLFIDGNFRQLFHLPLSLPKKTTMKSEELEYSNPCGAWGNFSSLHEDSRLRIIHCDLKMFLVAMGRTRRDYTASTLHIWSAKRQPTLSRSSVEVEYRGVANVATFSAIQFNINAQNILKWTYNLSMIRDYHVDRGVFTGRFGSDSNEIVNRDHGAVTSNDNVFLCSNSTLIDFFFSKHCVSLHIQNLR</sequence>
<organism evidence="1 2">
    <name type="scientific">Lactuca sativa</name>
    <name type="common">Garden lettuce</name>
    <dbReference type="NCBI Taxonomy" id="4236"/>
    <lineage>
        <taxon>Eukaryota</taxon>
        <taxon>Viridiplantae</taxon>
        <taxon>Streptophyta</taxon>
        <taxon>Embryophyta</taxon>
        <taxon>Tracheophyta</taxon>
        <taxon>Spermatophyta</taxon>
        <taxon>Magnoliopsida</taxon>
        <taxon>eudicotyledons</taxon>
        <taxon>Gunneridae</taxon>
        <taxon>Pentapetalae</taxon>
        <taxon>asterids</taxon>
        <taxon>campanulids</taxon>
        <taxon>Asterales</taxon>
        <taxon>Asteraceae</taxon>
        <taxon>Cichorioideae</taxon>
        <taxon>Cichorieae</taxon>
        <taxon>Lactucinae</taxon>
        <taxon>Lactuca</taxon>
    </lineage>
</organism>
<dbReference type="EMBL" id="NBSK02000004">
    <property type="protein sequence ID" value="KAJ0209424.1"/>
    <property type="molecule type" value="Genomic_DNA"/>
</dbReference>
<name>A0A9R1XEC6_LACSA</name>
<dbReference type="Proteomes" id="UP000235145">
    <property type="component" value="Unassembled WGS sequence"/>
</dbReference>